<accession>A0A0F5HXN8</accession>
<dbReference type="PANTHER" id="PTHR44846:SF1">
    <property type="entry name" value="MANNOSYL-D-GLYCERATE TRANSPORT_METABOLISM SYSTEM REPRESSOR MNGR-RELATED"/>
    <property type="match status" value="1"/>
</dbReference>
<dbReference type="InterPro" id="IPR036390">
    <property type="entry name" value="WH_DNA-bd_sf"/>
</dbReference>
<dbReference type="AlphaFoldDB" id="A0A0F5I6B9"/>
<dbReference type="Pfam" id="PF00392">
    <property type="entry name" value="GntR"/>
    <property type="match status" value="1"/>
</dbReference>
<comment type="caution">
    <text evidence="5">The sequence shown here is derived from an EMBL/GenBank/DDBJ whole genome shotgun (WGS) entry which is preliminary data.</text>
</comment>
<dbReference type="SMART" id="SM00866">
    <property type="entry name" value="UTRA"/>
    <property type="match status" value="1"/>
</dbReference>
<dbReference type="Gene3D" id="1.10.10.10">
    <property type="entry name" value="Winged helix-like DNA-binding domain superfamily/Winged helix DNA-binding domain"/>
    <property type="match status" value="1"/>
</dbReference>
<protein>
    <submittedName>
        <fullName evidence="5">Transcriptional regulator of N-Acetylglucosamine utilization, GntR family</fullName>
    </submittedName>
</protein>
<dbReference type="InterPro" id="IPR036388">
    <property type="entry name" value="WH-like_DNA-bd_sf"/>
</dbReference>
<evidence type="ECO:0000256" key="3">
    <source>
        <dbReference type="ARBA" id="ARBA00023163"/>
    </source>
</evidence>
<gene>
    <name evidence="5" type="ORF">QY95_01286</name>
</gene>
<keyword evidence="6" id="KW-1185">Reference proteome</keyword>
<dbReference type="PROSITE" id="PS50949">
    <property type="entry name" value="HTH_GNTR"/>
    <property type="match status" value="1"/>
</dbReference>
<dbReference type="STRING" id="1221996.QY95_01286"/>
<dbReference type="GO" id="GO:0003677">
    <property type="term" value="F:DNA binding"/>
    <property type="evidence" value="ECO:0007669"/>
    <property type="project" value="UniProtKB-KW"/>
</dbReference>
<dbReference type="CDD" id="cd07377">
    <property type="entry name" value="WHTH_GntR"/>
    <property type="match status" value="1"/>
</dbReference>
<feature type="domain" description="HTH gntR-type" evidence="4">
    <location>
        <begin position="1"/>
        <end position="69"/>
    </location>
</feature>
<evidence type="ECO:0000259" key="4">
    <source>
        <dbReference type="PROSITE" id="PS50949"/>
    </source>
</evidence>
<proteinExistence type="predicted"/>
<dbReference type="EMBL" id="JWIR02000027">
    <property type="protein sequence ID" value="KKB40712.1"/>
    <property type="molecule type" value="Genomic_DNA"/>
</dbReference>
<evidence type="ECO:0000313" key="5">
    <source>
        <dbReference type="EMBL" id="KKB40712.1"/>
    </source>
</evidence>
<name>A0A0F5I6B9_BACTR</name>
<sequence length="233" mass="26980">MTEIIEVIDKVILDIRSGKYGANEKLPSENELAYTFNVPRMTIRKAYERLQEMGMIYSRQGKGSFVKDRRNRIPLVLSGDVSFSEKMREQGYRFESVNIHCAPIIYNAKVFQFLEAKEEDKVFKVGRLRLIDEQPVALHVSYVNQSVFQDIEQDGSSISSMFEYYKRYGFSAFTSFSSTLSVTFPAQFEREVLECTSLIPLLTVESGCVDQETGTVLEYTNIFYRSDRFIYEI</sequence>
<dbReference type="PANTHER" id="PTHR44846">
    <property type="entry name" value="MANNOSYL-D-GLYCERATE TRANSPORT/METABOLISM SYSTEM REPRESSOR MNGR-RELATED"/>
    <property type="match status" value="1"/>
</dbReference>
<dbReference type="InterPro" id="IPR050679">
    <property type="entry name" value="Bact_HTH_transcr_reg"/>
</dbReference>
<dbReference type="RefSeq" id="WP_039233291.1">
    <property type="nucleotide sequence ID" value="NZ_JWIR02000027.1"/>
</dbReference>
<evidence type="ECO:0000256" key="2">
    <source>
        <dbReference type="ARBA" id="ARBA00023125"/>
    </source>
</evidence>
<dbReference type="SUPFAM" id="SSF46785">
    <property type="entry name" value="Winged helix' DNA-binding domain"/>
    <property type="match status" value="1"/>
</dbReference>
<accession>A0A0F5I6B9</accession>
<dbReference type="GO" id="GO:0045892">
    <property type="term" value="P:negative regulation of DNA-templated transcription"/>
    <property type="evidence" value="ECO:0007669"/>
    <property type="project" value="TreeGrafter"/>
</dbReference>
<reference evidence="5" key="1">
    <citation type="submission" date="2015-02" db="EMBL/GenBank/DDBJ databases">
        <title>Genome Assembly of Bacillaceae bacterium MTCC 8252.</title>
        <authorList>
            <person name="Verma A."/>
            <person name="Khatri I."/>
            <person name="Mual P."/>
            <person name="Subramanian S."/>
            <person name="Krishnamurthi S."/>
        </authorList>
    </citation>
    <scope>NUCLEOTIDE SEQUENCE [LARGE SCALE GENOMIC DNA]</scope>
    <source>
        <strain evidence="5">MTCC 8252</strain>
    </source>
</reference>
<dbReference type="InterPro" id="IPR028978">
    <property type="entry name" value="Chorismate_lyase_/UTRA_dom_sf"/>
</dbReference>
<evidence type="ECO:0000256" key="1">
    <source>
        <dbReference type="ARBA" id="ARBA00023015"/>
    </source>
</evidence>
<evidence type="ECO:0000313" key="6">
    <source>
        <dbReference type="Proteomes" id="UP000031563"/>
    </source>
</evidence>
<organism evidence="5 6">
    <name type="scientific">Bacillus thermotolerans</name>
    <name type="common">Quasibacillus thermotolerans</name>
    <dbReference type="NCBI Taxonomy" id="1221996"/>
    <lineage>
        <taxon>Bacteria</taxon>
        <taxon>Bacillati</taxon>
        <taxon>Bacillota</taxon>
        <taxon>Bacilli</taxon>
        <taxon>Bacillales</taxon>
        <taxon>Bacillaceae</taxon>
        <taxon>Bacillus</taxon>
    </lineage>
</organism>
<keyword evidence="1" id="KW-0805">Transcription regulation</keyword>
<dbReference type="GO" id="GO:0003700">
    <property type="term" value="F:DNA-binding transcription factor activity"/>
    <property type="evidence" value="ECO:0007669"/>
    <property type="project" value="InterPro"/>
</dbReference>
<keyword evidence="2" id="KW-0238">DNA-binding</keyword>
<dbReference type="Pfam" id="PF07702">
    <property type="entry name" value="UTRA"/>
    <property type="match status" value="1"/>
</dbReference>
<dbReference type="Proteomes" id="UP000031563">
    <property type="component" value="Unassembled WGS sequence"/>
</dbReference>
<dbReference type="SMART" id="SM00345">
    <property type="entry name" value="HTH_GNTR"/>
    <property type="match status" value="1"/>
</dbReference>
<keyword evidence="3" id="KW-0804">Transcription</keyword>
<dbReference type="SUPFAM" id="SSF64288">
    <property type="entry name" value="Chorismate lyase-like"/>
    <property type="match status" value="1"/>
</dbReference>
<dbReference type="OrthoDB" id="9816541at2"/>
<dbReference type="Gene3D" id="3.40.1410.10">
    <property type="entry name" value="Chorismate lyase-like"/>
    <property type="match status" value="1"/>
</dbReference>
<dbReference type="PRINTS" id="PR00035">
    <property type="entry name" value="HTHGNTR"/>
</dbReference>
<dbReference type="InterPro" id="IPR011663">
    <property type="entry name" value="UTRA"/>
</dbReference>
<dbReference type="InterPro" id="IPR000524">
    <property type="entry name" value="Tscrpt_reg_HTH_GntR"/>
</dbReference>